<dbReference type="Pfam" id="PF10597">
    <property type="entry name" value="U5_2-snRNA_bdg"/>
    <property type="match status" value="1"/>
</dbReference>
<protein>
    <recommendedName>
        <fullName evidence="5">Pre-mRNA-processing-splicing factor 8</fullName>
    </recommendedName>
</protein>
<dbReference type="GO" id="GO:0030619">
    <property type="term" value="F:U1 snRNA binding"/>
    <property type="evidence" value="ECO:0007669"/>
    <property type="project" value="TreeGrafter"/>
</dbReference>
<evidence type="ECO:0000313" key="4">
    <source>
        <dbReference type="Proteomes" id="UP001179952"/>
    </source>
</evidence>
<dbReference type="InterPro" id="IPR019581">
    <property type="entry name" value="Prp8_U5-snRNA-bd"/>
</dbReference>
<accession>A0AAV9B900</accession>
<organism evidence="3 4">
    <name type="scientific">Acorus gramineus</name>
    <name type="common">Dwarf sweet flag</name>
    <dbReference type="NCBI Taxonomy" id="55184"/>
    <lineage>
        <taxon>Eukaryota</taxon>
        <taxon>Viridiplantae</taxon>
        <taxon>Streptophyta</taxon>
        <taxon>Embryophyta</taxon>
        <taxon>Tracheophyta</taxon>
        <taxon>Spermatophyta</taxon>
        <taxon>Magnoliopsida</taxon>
        <taxon>Liliopsida</taxon>
        <taxon>Acoraceae</taxon>
        <taxon>Acorus</taxon>
    </lineage>
</organism>
<dbReference type="GO" id="GO:0097157">
    <property type="term" value="F:pre-mRNA intronic binding"/>
    <property type="evidence" value="ECO:0007669"/>
    <property type="project" value="TreeGrafter"/>
</dbReference>
<reference evidence="3" key="1">
    <citation type="journal article" date="2023" name="Nat. Commun.">
        <title>Diploid and tetraploid genomes of Acorus and the evolution of monocots.</title>
        <authorList>
            <person name="Ma L."/>
            <person name="Liu K.W."/>
            <person name="Li Z."/>
            <person name="Hsiao Y.Y."/>
            <person name="Qi Y."/>
            <person name="Fu T."/>
            <person name="Tang G.D."/>
            <person name="Zhang D."/>
            <person name="Sun W.H."/>
            <person name="Liu D.K."/>
            <person name="Li Y."/>
            <person name="Chen G.Z."/>
            <person name="Liu X.D."/>
            <person name="Liao X.Y."/>
            <person name="Jiang Y.T."/>
            <person name="Yu X."/>
            <person name="Hao Y."/>
            <person name="Huang J."/>
            <person name="Zhao X.W."/>
            <person name="Ke S."/>
            <person name="Chen Y.Y."/>
            <person name="Wu W.L."/>
            <person name="Hsu J.L."/>
            <person name="Lin Y.F."/>
            <person name="Huang M.D."/>
            <person name="Li C.Y."/>
            <person name="Huang L."/>
            <person name="Wang Z.W."/>
            <person name="Zhao X."/>
            <person name="Zhong W.Y."/>
            <person name="Peng D.H."/>
            <person name="Ahmad S."/>
            <person name="Lan S."/>
            <person name="Zhang J.S."/>
            <person name="Tsai W.C."/>
            <person name="Van de Peer Y."/>
            <person name="Liu Z.J."/>
        </authorList>
    </citation>
    <scope>NUCLEOTIDE SEQUENCE</scope>
    <source>
        <strain evidence="3">SCP</strain>
    </source>
</reference>
<dbReference type="GO" id="GO:0000244">
    <property type="term" value="P:spliceosomal tri-snRNP complex assembly"/>
    <property type="evidence" value="ECO:0007669"/>
    <property type="project" value="TreeGrafter"/>
</dbReference>
<name>A0AAV9B900_ACOGR</name>
<dbReference type="Pfam" id="PF08083">
    <property type="entry name" value="PROCN"/>
    <property type="match status" value="1"/>
</dbReference>
<dbReference type="EMBL" id="JAUJYN010000004">
    <property type="protein sequence ID" value="KAK1272922.1"/>
    <property type="molecule type" value="Genomic_DNA"/>
</dbReference>
<dbReference type="GO" id="GO:0030620">
    <property type="term" value="F:U2 snRNA binding"/>
    <property type="evidence" value="ECO:0007669"/>
    <property type="project" value="TreeGrafter"/>
</dbReference>
<evidence type="ECO:0008006" key="5">
    <source>
        <dbReference type="Google" id="ProtNLM"/>
    </source>
</evidence>
<evidence type="ECO:0000259" key="2">
    <source>
        <dbReference type="Pfam" id="PF10597"/>
    </source>
</evidence>
<evidence type="ECO:0000313" key="3">
    <source>
        <dbReference type="EMBL" id="KAK1272922.1"/>
    </source>
</evidence>
<keyword evidence="4" id="KW-1185">Reference proteome</keyword>
<dbReference type="Proteomes" id="UP001179952">
    <property type="component" value="Unassembled WGS sequence"/>
</dbReference>
<proteinExistence type="predicted"/>
<feature type="domain" description="PROCN" evidence="1">
    <location>
        <begin position="129"/>
        <end position="293"/>
    </location>
</feature>
<evidence type="ECO:0000259" key="1">
    <source>
        <dbReference type="Pfam" id="PF08083"/>
    </source>
</evidence>
<gene>
    <name evidence="3" type="ORF">QJS04_geneDACA012422</name>
</gene>
<reference evidence="3" key="2">
    <citation type="submission" date="2023-06" db="EMBL/GenBank/DDBJ databases">
        <authorList>
            <person name="Ma L."/>
            <person name="Liu K.-W."/>
            <person name="Li Z."/>
            <person name="Hsiao Y.-Y."/>
            <person name="Qi Y."/>
            <person name="Fu T."/>
            <person name="Tang G."/>
            <person name="Zhang D."/>
            <person name="Sun W.-H."/>
            <person name="Liu D.-K."/>
            <person name="Li Y."/>
            <person name="Chen G.-Z."/>
            <person name="Liu X.-D."/>
            <person name="Liao X.-Y."/>
            <person name="Jiang Y.-T."/>
            <person name="Yu X."/>
            <person name="Hao Y."/>
            <person name="Huang J."/>
            <person name="Zhao X.-W."/>
            <person name="Ke S."/>
            <person name="Chen Y.-Y."/>
            <person name="Wu W.-L."/>
            <person name="Hsu J.-L."/>
            <person name="Lin Y.-F."/>
            <person name="Huang M.-D."/>
            <person name="Li C.-Y."/>
            <person name="Huang L."/>
            <person name="Wang Z.-W."/>
            <person name="Zhao X."/>
            <person name="Zhong W.-Y."/>
            <person name="Peng D.-H."/>
            <person name="Ahmad S."/>
            <person name="Lan S."/>
            <person name="Zhang J.-S."/>
            <person name="Tsai W.-C."/>
            <person name="Van De Peer Y."/>
            <person name="Liu Z.-J."/>
        </authorList>
    </citation>
    <scope>NUCLEOTIDE SEQUENCE</scope>
    <source>
        <strain evidence="3">SCP</strain>
        <tissue evidence="3">Leaves</tissue>
    </source>
</reference>
<dbReference type="GO" id="GO:0071013">
    <property type="term" value="C:catalytic step 2 spliceosome"/>
    <property type="evidence" value="ECO:0007669"/>
    <property type="project" value="TreeGrafter"/>
</dbReference>
<sequence length="467" mass="54416">MGKGEEDWNGFNDINKLIIRSPFQTEYRIAFPHLYNNRPKKERLGIYHTPMVMCIKTKDPDLPAFYYDPLIHPIPAINKADRHEKKVYEVEDDDDFALPEGVESLLQTLNFTLIRQLQAFHYYGLQYTFSHVGQLTVGKGPGSGFWAPMWRVWLFFLRGNVPLLERWLGNLLARQLEGRHSKGAAKTVTKQRVESHFDLELSAAVMHDVLDAMPEGIKQNKARTILQHLIQAWRCWKANISWKVPGLPAPIENMILRYVKADWWSNVAHYNRERIKRGATVDKTLCWKNLGSFRGKSWVSSSKLMTIHMKPCLILNVTCFTQRVFKEVGIEFMDLYSYLIPVYEIEPLEKITDAYLDQYLWFPPVIFYTPKESGGLGMLSMGHILIPQSDLRYNQQTDVGVTHFRSGMSHEEDQLIPNLYRYFQPWDSEFIDSQCVWAEYALKRQEAQSQNWRLTLEDLEVSSVIAT</sequence>
<dbReference type="PANTHER" id="PTHR11140">
    <property type="entry name" value="PRE-MRNA SPLICING FACTOR PRP8"/>
    <property type="match status" value="1"/>
</dbReference>
<feature type="domain" description="Pre-mRNA-processing-splicing factor 8 U5-snRNA-binding" evidence="2">
    <location>
        <begin position="362"/>
        <end position="422"/>
    </location>
</feature>
<comment type="caution">
    <text evidence="3">The sequence shown here is derived from an EMBL/GenBank/DDBJ whole genome shotgun (WGS) entry which is preliminary data.</text>
</comment>
<dbReference type="InterPro" id="IPR027652">
    <property type="entry name" value="PRP8"/>
</dbReference>
<dbReference type="GO" id="GO:0005682">
    <property type="term" value="C:U5 snRNP"/>
    <property type="evidence" value="ECO:0007669"/>
    <property type="project" value="TreeGrafter"/>
</dbReference>
<dbReference type="GO" id="GO:0017070">
    <property type="term" value="F:U6 snRNA binding"/>
    <property type="evidence" value="ECO:0007669"/>
    <property type="project" value="TreeGrafter"/>
</dbReference>
<dbReference type="GO" id="GO:0030623">
    <property type="term" value="F:U5 snRNA binding"/>
    <property type="evidence" value="ECO:0007669"/>
    <property type="project" value="InterPro"/>
</dbReference>
<dbReference type="PANTHER" id="PTHR11140:SF0">
    <property type="entry name" value="PRE-MRNA-PROCESSING-SPLICING FACTOR 8"/>
    <property type="match status" value="1"/>
</dbReference>
<dbReference type="AlphaFoldDB" id="A0AAV9B900"/>
<dbReference type="InterPro" id="IPR012592">
    <property type="entry name" value="PROCN"/>
</dbReference>